<feature type="compositionally biased region" description="Polar residues" evidence="1">
    <location>
        <begin position="68"/>
        <end position="79"/>
    </location>
</feature>
<accession>A0AA39WF21</accession>
<dbReference type="EMBL" id="JAULSU010000006">
    <property type="protein sequence ID" value="KAK0614175.1"/>
    <property type="molecule type" value="Genomic_DNA"/>
</dbReference>
<name>A0AA39WF21_9PEZI</name>
<proteinExistence type="predicted"/>
<gene>
    <name evidence="2" type="ORF">B0T14DRAFT_298821</name>
</gene>
<evidence type="ECO:0000313" key="3">
    <source>
        <dbReference type="Proteomes" id="UP001175000"/>
    </source>
</evidence>
<dbReference type="AlphaFoldDB" id="A0AA39WF21"/>
<evidence type="ECO:0000256" key="1">
    <source>
        <dbReference type="SAM" id="MobiDB-lite"/>
    </source>
</evidence>
<keyword evidence="3" id="KW-1185">Reference proteome</keyword>
<protein>
    <submittedName>
        <fullName evidence="2">Uncharacterized protein</fullName>
    </submittedName>
</protein>
<comment type="caution">
    <text evidence="2">The sequence shown here is derived from an EMBL/GenBank/DDBJ whole genome shotgun (WGS) entry which is preliminary data.</text>
</comment>
<evidence type="ECO:0000313" key="2">
    <source>
        <dbReference type="EMBL" id="KAK0614175.1"/>
    </source>
</evidence>
<dbReference type="Proteomes" id="UP001175000">
    <property type="component" value="Unassembled WGS sequence"/>
</dbReference>
<reference evidence="2" key="1">
    <citation type="submission" date="2023-06" db="EMBL/GenBank/DDBJ databases">
        <title>Genome-scale phylogeny and comparative genomics of the fungal order Sordariales.</title>
        <authorList>
            <consortium name="Lawrence Berkeley National Laboratory"/>
            <person name="Hensen N."/>
            <person name="Bonometti L."/>
            <person name="Westerberg I."/>
            <person name="Brannstrom I.O."/>
            <person name="Guillou S."/>
            <person name="Cros-Aarteil S."/>
            <person name="Calhoun S."/>
            <person name="Haridas S."/>
            <person name="Kuo A."/>
            <person name="Mondo S."/>
            <person name="Pangilinan J."/>
            <person name="Riley R."/>
            <person name="Labutti K."/>
            <person name="Andreopoulos B."/>
            <person name="Lipzen A."/>
            <person name="Chen C."/>
            <person name="Yanf M."/>
            <person name="Daum C."/>
            <person name="Ng V."/>
            <person name="Clum A."/>
            <person name="Steindorff A."/>
            <person name="Ohm R."/>
            <person name="Martin F."/>
            <person name="Silar P."/>
            <person name="Natvig D."/>
            <person name="Lalanne C."/>
            <person name="Gautier V."/>
            <person name="Ament-Velasquez S.L."/>
            <person name="Kruys A."/>
            <person name="Hutchinson M.I."/>
            <person name="Powell A.J."/>
            <person name="Barry K."/>
            <person name="Miller A.N."/>
            <person name="Grigoriev I.V."/>
            <person name="Debuchy R."/>
            <person name="Gladieux P."/>
            <person name="Thoren M.H."/>
            <person name="Johannesson H."/>
        </authorList>
    </citation>
    <scope>NUCLEOTIDE SEQUENCE</scope>
    <source>
        <strain evidence="2">CBS 606.72</strain>
    </source>
</reference>
<organism evidence="2 3">
    <name type="scientific">Immersiella caudata</name>
    <dbReference type="NCBI Taxonomy" id="314043"/>
    <lineage>
        <taxon>Eukaryota</taxon>
        <taxon>Fungi</taxon>
        <taxon>Dikarya</taxon>
        <taxon>Ascomycota</taxon>
        <taxon>Pezizomycotina</taxon>
        <taxon>Sordariomycetes</taxon>
        <taxon>Sordariomycetidae</taxon>
        <taxon>Sordariales</taxon>
        <taxon>Lasiosphaeriaceae</taxon>
        <taxon>Immersiella</taxon>
    </lineage>
</organism>
<feature type="region of interest" description="Disordered" evidence="1">
    <location>
        <begin position="65"/>
        <end position="85"/>
    </location>
</feature>
<sequence>MPISEAHTRGKLGNNVGVILSSGMFVSGGRNVAVQAGCLDAWRSLQKASDVRGDSRTCFMPSLRPFQKKSSGTRTNCKSGSHGPLQQLHPALARLSPQRASGCRDNFPVSDATTVCSPDFPRSWVPVPRRSPKGGWSPQCRDFARRLIVRILSAEASCHLTSGSRERVQGTTRHGTKPASRRARCAASCLLPIRPQKIGVCQAFASFAIRLDVCIRPGH</sequence>